<dbReference type="SUPFAM" id="SSF46785">
    <property type="entry name" value="Winged helix' DNA-binding domain"/>
    <property type="match status" value="1"/>
</dbReference>
<gene>
    <name evidence="2" type="ORF">HH308_02210</name>
</gene>
<evidence type="ECO:0000313" key="3">
    <source>
        <dbReference type="Proteomes" id="UP000550729"/>
    </source>
</evidence>
<evidence type="ECO:0000313" key="2">
    <source>
        <dbReference type="EMBL" id="NMO00024.1"/>
    </source>
</evidence>
<comment type="caution">
    <text evidence="2">The sequence shown here is derived from an EMBL/GenBank/DDBJ whole genome shotgun (WGS) entry which is preliminary data.</text>
</comment>
<dbReference type="AlphaFoldDB" id="A0A848KLQ8"/>
<organism evidence="2 3">
    <name type="scientific">Gordonia asplenii</name>
    <dbReference type="NCBI Taxonomy" id="2725283"/>
    <lineage>
        <taxon>Bacteria</taxon>
        <taxon>Bacillati</taxon>
        <taxon>Actinomycetota</taxon>
        <taxon>Actinomycetes</taxon>
        <taxon>Mycobacteriales</taxon>
        <taxon>Gordoniaceae</taxon>
        <taxon>Gordonia</taxon>
    </lineage>
</organism>
<evidence type="ECO:0000259" key="1">
    <source>
        <dbReference type="PROSITE" id="PS50995"/>
    </source>
</evidence>
<keyword evidence="3" id="KW-1185">Reference proteome</keyword>
<dbReference type="PANTHER" id="PTHR33164">
    <property type="entry name" value="TRANSCRIPTIONAL REGULATOR, MARR FAMILY"/>
    <property type="match status" value="1"/>
</dbReference>
<dbReference type="Proteomes" id="UP000550729">
    <property type="component" value="Unassembled WGS sequence"/>
</dbReference>
<dbReference type="GO" id="GO:0006950">
    <property type="term" value="P:response to stress"/>
    <property type="evidence" value="ECO:0007669"/>
    <property type="project" value="TreeGrafter"/>
</dbReference>
<dbReference type="InterPro" id="IPR036390">
    <property type="entry name" value="WH_DNA-bd_sf"/>
</dbReference>
<sequence length="153" mass="17003">MSEWLDEASMQAWMAYVRMRMKVEGEIAFGLEQDGLSGADYEVLTTLSDQPGVSMRAKDLARVMNWHKARLSRQLARMDKRGLLTRCQAPDDARGIVVTLSEQGRTILEQAAPKHAALIQRIFADQLTEPEIEALISLSAKVIAAADKESDSL</sequence>
<dbReference type="SMART" id="SM00347">
    <property type="entry name" value="HTH_MARR"/>
    <property type="match status" value="1"/>
</dbReference>
<accession>A0A848KLQ8</accession>
<dbReference type="PRINTS" id="PR00598">
    <property type="entry name" value="HTHMARR"/>
</dbReference>
<protein>
    <submittedName>
        <fullName evidence="2">MarR family transcriptional regulator</fullName>
    </submittedName>
</protein>
<dbReference type="GO" id="GO:0003700">
    <property type="term" value="F:DNA-binding transcription factor activity"/>
    <property type="evidence" value="ECO:0007669"/>
    <property type="project" value="InterPro"/>
</dbReference>
<dbReference type="InterPro" id="IPR036388">
    <property type="entry name" value="WH-like_DNA-bd_sf"/>
</dbReference>
<feature type="domain" description="HTH marR-type" evidence="1">
    <location>
        <begin position="1"/>
        <end position="144"/>
    </location>
</feature>
<dbReference type="InterPro" id="IPR000835">
    <property type="entry name" value="HTH_MarR-typ"/>
</dbReference>
<dbReference type="Gene3D" id="1.10.10.10">
    <property type="entry name" value="Winged helix-like DNA-binding domain superfamily/Winged helix DNA-binding domain"/>
    <property type="match status" value="1"/>
</dbReference>
<proteinExistence type="predicted"/>
<dbReference type="PROSITE" id="PS50995">
    <property type="entry name" value="HTH_MARR_2"/>
    <property type="match status" value="1"/>
</dbReference>
<dbReference type="InterPro" id="IPR039422">
    <property type="entry name" value="MarR/SlyA-like"/>
</dbReference>
<dbReference type="EMBL" id="JABBNB010000001">
    <property type="protein sequence ID" value="NMO00024.1"/>
    <property type="molecule type" value="Genomic_DNA"/>
</dbReference>
<name>A0A848KLQ8_9ACTN</name>
<dbReference type="PANTHER" id="PTHR33164:SF99">
    <property type="entry name" value="MARR FAMILY REGULATORY PROTEIN"/>
    <property type="match status" value="1"/>
</dbReference>
<reference evidence="2 3" key="1">
    <citation type="submission" date="2020-04" db="EMBL/GenBank/DDBJ databases">
        <title>Gordonia sp. nov. TBRC 11910.</title>
        <authorList>
            <person name="Suriyachadkun C."/>
        </authorList>
    </citation>
    <scope>NUCLEOTIDE SEQUENCE [LARGE SCALE GENOMIC DNA]</scope>
    <source>
        <strain evidence="2 3">TBRC 11910</strain>
    </source>
</reference>
<dbReference type="Pfam" id="PF12802">
    <property type="entry name" value="MarR_2"/>
    <property type="match status" value="1"/>
</dbReference>
<dbReference type="RefSeq" id="WP_170192486.1">
    <property type="nucleotide sequence ID" value="NZ_JABBNB010000001.1"/>
</dbReference>